<evidence type="ECO:0000313" key="4">
    <source>
        <dbReference type="Proteomes" id="UP000023152"/>
    </source>
</evidence>
<proteinExistence type="predicted"/>
<dbReference type="EMBL" id="ASPP01005307">
    <property type="protein sequence ID" value="ETO30794.1"/>
    <property type="molecule type" value="Genomic_DNA"/>
</dbReference>
<dbReference type="AlphaFoldDB" id="X6NY83"/>
<dbReference type="InterPro" id="IPR002616">
    <property type="entry name" value="tRNA_ribo_trans-like"/>
</dbReference>
<feature type="domain" description="tRNA-guanine(15) transglycosylase-like" evidence="2">
    <location>
        <begin position="14"/>
        <end position="179"/>
    </location>
</feature>
<keyword evidence="1" id="KW-0862">Zinc</keyword>
<keyword evidence="3" id="KW-0808">Transferase</keyword>
<dbReference type="NCBIfam" id="TIGR00449">
    <property type="entry name" value="tgt_general"/>
    <property type="match status" value="1"/>
</dbReference>
<dbReference type="OrthoDB" id="10249838at2759"/>
<evidence type="ECO:0000313" key="3">
    <source>
        <dbReference type="EMBL" id="ETO30794.1"/>
    </source>
</evidence>
<organism evidence="3 4">
    <name type="scientific">Reticulomyxa filosa</name>
    <dbReference type="NCBI Taxonomy" id="46433"/>
    <lineage>
        <taxon>Eukaryota</taxon>
        <taxon>Sar</taxon>
        <taxon>Rhizaria</taxon>
        <taxon>Retaria</taxon>
        <taxon>Foraminifera</taxon>
        <taxon>Monothalamids</taxon>
        <taxon>Reticulomyxidae</taxon>
        <taxon>Reticulomyxa</taxon>
    </lineage>
</organism>
<dbReference type="Pfam" id="PF01702">
    <property type="entry name" value="TGT"/>
    <property type="match status" value="1"/>
</dbReference>
<dbReference type="Proteomes" id="UP000023152">
    <property type="component" value="Unassembled WGS sequence"/>
</dbReference>
<dbReference type="Gene3D" id="3.20.20.105">
    <property type="entry name" value="Queuine tRNA-ribosyltransferase-like"/>
    <property type="match status" value="1"/>
</dbReference>
<gene>
    <name evidence="3" type="ORF">RFI_06320</name>
</gene>
<sequence>MSGLEFKVLGKATCARRGQLKTRHGVVETPVFMPVGTQGAIKGVTFEEMNKMGCQILLCNTYHLGLRPDTKVIDSLGGIHDFKGWGNNVLTDSGGFQMVSLLELAEINEEGVKFQSPMDGTEMMLTPEKSMELQHEIGSDIMMALDDVVPAMCTDEKRFEEACYRTIRWIDRCIKAHEVKDLKNNVSFSQKQICLESSRVG</sequence>
<dbReference type="InterPro" id="IPR036511">
    <property type="entry name" value="TGT-like_sf"/>
</dbReference>
<accession>X6NY83</accession>
<reference evidence="3 4" key="1">
    <citation type="journal article" date="2013" name="Curr. Biol.">
        <title>The Genome of the Foraminiferan Reticulomyxa filosa.</title>
        <authorList>
            <person name="Glockner G."/>
            <person name="Hulsmann N."/>
            <person name="Schleicher M."/>
            <person name="Noegel A.A."/>
            <person name="Eichinger L."/>
            <person name="Gallinger C."/>
            <person name="Pawlowski J."/>
            <person name="Sierra R."/>
            <person name="Euteneuer U."/>
            <person name="Pillet L."/>
            <person name="Moustafa A."/>
            <person name="Platzer M."/>
            <person name="Groth M."/>
            <person name="Szafranski K."/>
            <person name="Schliwa M."/>
        </authorList>
    </citation>
    <scope>NUCLEOTIDE SEQUENCE [LARGE SCALE GENOMIC DNA]</scope>
</reference>
<dbReference type="PANTHER" id="PTHR43530:SF1">
    <property type="entry name" value="QUEUINE TRNA-RIBOSYLTRANSFERASE CATALYTIC SUBUNIT 1"/>
    <property type="match status" value="1"/>
</dbReference>
<dbReference type="SUPFAM" id="SSF51713">
    <property type="entry name" value="tRNA-guanine transglycosylase"/>
    <property type="match status" value="1"/>
</dbReference>
<evidence type="ECO:0000256" key="1">
    <source>
        <dbReference type="ARBA" id="ARBA00022833"/>
    </source>
</evidence>
<dbReference type="GO" id="GO:0006400">
    <property type="term" value="P:tRNA modification"/>
    <property type="evidence" value="ECO:0007669"/>
    <property type="project" value="InterPro"/>
</dbReference>
<keyword evidence="4" id="KW-1185">Reference proteome</keyword>
<dbReference type="GO" id="GO:0008479">
    <property type="term" value="F:tRNA-guanosine(34) queuine transglycosylase activity"/>
    <property type="evidence" value="ECO:0007669"/>
    <property type="project" value="TreeGrafter"/>
</dbReference>
<dbReference type="GO" id="GO:0005829">
    <property type="term" value="C:cytosol"/>
    <property type="evidence" value="ECO:0007669"/>
    <property type="project" value="TreeGrafter"/>
</dbReference>
<name>X6NY83_RETFI</name>
<dbReference type="PANTHER" id="PTHR43530">
    <property type="entry name" value="QUEUINE TRNA-RIBOSYLTRANSFERASE CATALYTIC SUBUNIT 1"/>
    <property type="match status" value="1"/>
</dbReference>
<evidence type="ECO:0000259" key="2">
    <source>
        <dbReference type="Pfam" id="PF01702"/>
    </source>
</evidence>
<dbReference type="OMA" id="ACYRTIR"/>
<protein>
    <submittedName>
        <fullName evidence="3">Queuine tRNA-ribosyltransferase</fullName>
    </submittedName>
</protein>
<comment type="caution">
    <text evidence="3">The sequence shown here is derived from an EMBL/GenBank/DDBJ whole genome shotgun (WGS) entry which is preliminary data.</text>
</comment>